<dbReference type="PANTHER" id="PTHR43794">
    <property type="entry name" value="AMINOHYDROLASE SSNA-RELATED"/>
    <property type="match status" value="1"/>
</dbReference>
<evidence type="ECO:0000256" key="1">
    <source>
        <dbReference type="ARBA" id="ARBA00022801"/>
    </source>
</evidence>
<evidence type="ECO:0000313" key="3">
    <source>
        <dbReference type="EMBL" id="GAP13969.1"/>
    </source>
</evidence>
<dbReference type="GO" id="GO:0016810">
    <property type="term" value="F:hydrolase activity, acting on carbon-nitrogen (but not peptide) bonds"/>
    <property type="evidence" value="ECO:0007669"/>
    <property type="project" value="InterPro"/>
</dbReference>
<organism evidence="3">
    <name type="scientific">Longilinea arvoryzae</name>
    <dbReference type="NCBI Taxonomy" id="360412"/>
    <lineage>
        <taxon>Bacteria</taxon>
        <taxon>Bacillati</taxon>
        <taxon>Chloroflexota</taxon>
        <taxon>Anaerolineae</taxon>
        <taxon>Anaerolineales</taxon>
        <taxon>Anaerolineaceae</taxon>
        <taxon>Longilinea</taxon>
    </lineage>
</organism>
<dbReference type="EMBL" id="DF967972">
    <property type="protein sequence ID" value="GAP13969.1"/>
    <property type="molecule type" value="Genomic_DNA"/>
</dbReference>
<dbReference type="STRING" id="360412.LARV_01728"/>
<protein>
    <submittedName>
        <fullName evidence="3">Cytosine deaminase</fullName>
    </submittedName>
</protein>
<dbReference type="InterPro" id="IPR032466">
    <property type="entry name" value="Metal_Hydrolase"/>
</dbReference>
<dbReference type="Gene3D" id="2.30.40.10">
    <property type="entry name" value="Urease, subunit C, domain 1"/>
    <property type="match status" value="1"/>
</dbReference>
<dbReference type="Pfam" id="PF01979">
    <property type="entry name" value="Amidohydro_1"/>
    <property type="match status" value="1"/>
</dbReference>
<dbReference type="InterPro" id="IPR006680">
    <property type="entry name" value="Amidohydro-rel"/>
</dbReference>
<dbReference type="PANTHER" id="PTHR43794:SF11">
    <property type="entry name" value="AMIDOHYDROLASE-RELATED DOMAIN-CONTAINING PROTEIN"/>
    <property type="match status" value="1"/>
</dbReference>
<dbReference type="Proteomes" id="UP000055060">
    <property type="component" value="Unassembled WGS sequence"/>
</dbReference>
<dbReference type="OrthoDB" id="9767366at2"/>
<gene>
    <name evidence="3" type="ORF">LARV_01728</name>
</gene>
<reference evidence="3" key="1">
    <citation type="submission" date="2015-07" db="EMBL/GenBank/DDBJ databases">
        <title>Draft Genome Sequences of Anaerolinea thermolimosa IMO-1, Bellilinea caldifistulae GOMI-1, Leptolinea tardivitalis YMTK-2, Levilinea saccharolytica KIBI-1,Longilinea arvoryzae KOME-1, Previously Described as Members of the Anaerolineaceae (Chloroflexi).</title>
        <authorList>
            <person name="Sekiguchi Y."/>
            <person name="Ohashi A."/>
            <person name="Matsuura N."/>
            <person name="Tourlousse M.D."/>
        </authorList>
    </citation>
    <scope>NUCLEOTIDE SEQUENCE [LARGE SCALE GENOMIC DNA]</scope>
    <source>
        <strain evidence="3">KOME-1</strain>
    </source>
</reference>
<evidence type="ECO:0000313" key="4">
    <source>
        <dbReference type="Proteomes" id="UP000055060"/>
    </source>
</evidence>
<dbReference type="InterPro" id="IPR011059">
    <property type="entry name" value="Metal-dep_hydrolase_composite"/>
</dbReference>
<proteinExistence type="predicted"/>
<feature type="domain" description="Amidohydrolase-related" evidence="2">
    <location>
        <begin position="58"/>
        <end position="410"/>
    </location>
</feature>
<keyword evidence="4" id="KW-1185">Reference proteome</keyword>
<accession>A0A0S7BJC8</accession>
<dbReference type="Gene3D" id="3.20.20.140">
    <property type="entry name" value="Metal-dependent hydrolases"/>
    <property type="match status" value="1"/>
</dbReference>
<dbReference type="RefSeq" id="WP_075073263.1">
    <property type="nucleotide sequence ID" value="NZ_DF967972.1"/>
</dbReference>
<dbReference type="SUPFAM" id="SSF51338">
    <property type="entry name" value="Composite domain of metallo-dependent hydrolases"/>
    <property type="match status" value="1"/>
</dbReference>
<evidence type="ECO:0000259" key="2">
    <source>
        <dbReference type="Pfam" id="PF01979"/>
    </source>
</evidence>
<keyword evidence="1" id="KW-0378">Hydrolase</keyword>
<dbReference type="InterPro" id="IPR050287">
    <property type="entry name" value="MTA/SAH_deaminase"/>
</dbReference>
<dbReference type="AlphaFoldDB" id="A0A0S7BJC8"/>
<name>A0A0S7BJC8_9CHLR</name>
<sequence>MPSMLILPEWLISVAPQPPLHYWGVRINDGVITHVAPNADLRQNFPNSTVLEAPRQVLSPGFVNAHTHLYGVLAHGLPLGKAPAGFWPFLHDFWWPMVEDRIDHDMLKAATAWQCVQMIKSGVTSFYDCLEGPHSLPGCLNVQAKIVERFGQRAFLSFETTERVSPENAQLGLRENADFIRERKRMGGLVQGLMCFHTTFTCGPEMIASAFDLASELDCLVHMHCSEGTYEPEQAVRNYGKRPIEYYADLGVAGNRMLASQCVQLSPHEVDLIADRGIRVAHMPLSNCEVGGGIAPVPELTARGAIVGLGTDSYIDNFFEVMRSAFLIHKAHRQDPAVMPAGLVWKMATLGGAQALNLNKVGCIQEGWQADLQLIDADFPTPDGEWNLYDQLILYRNPEHIRLVMTAGKTLYQAGQPAGWDESDLRRDLHLQANRLWEKARD</sequence>
<dbReference type="SUPFAM" id="SSF51556">
    <property type="entry name" value="Metallo-dependent hydrolases"/>
    <property type="match status" value="1"/>
</dbReference>